<proteinExistence type="predicted"/>
<comment type="caution">
    <text evidence="2">The sequence shown here is derived from an EMBL/GenBank/DDBJ whole genome shotgun (WGS) entry which is preliminary data.</text>
</comment>
<feature type="compositionally biased region" description="Pro residues" evidence="1">
    <location>
        <begin position="79"/>
        <end position="105"/>
    </location>
</feature>
<evidence type="ECO:0000256" key="1">
    <source>
        <dbReference type="SAM" id="MobiDB-lite"/>
    </source>
</evidence>
<dbReference type="EMBL" id="JADEWU010000117">
    <property type="protein sequence ID" value="MBE9146688.1"/>
    <property type="molecule type" value="Genomic_DNA"/>
</dbReference>
<evidence type="ECO:0000313" key="2">
    <source>
        <dbReference type="EMBL" id="MBE9146688.1"/>
    </source>
</evidence>
<dbReference type="Proteomes" id="UP000640725">
    <property type="component" value="Unassembled WGS sequence"/>
</dbReference>
<feature type="non-terminal residue" evidence="2">
    <location>
        <position position="105"/>
    </location>
</feature>
<name>A0ABR9UJP0_9CYAN</name>
<dbReference type="RefSeq" id="WP_228041876.1">
    <property type="nucleotide sequence ID" value="NZ_JADEWU010000117.1"/>
</dbReference>
<gene>
    <name evidence="2" type="ORF">IQ236_26185</name>
</gene>
<protein>
    <submittedName>
        <fullName evidence="2">Uncharacterized protein</fullName>
    </submittedName>
</protein>
<organism evidence="2 3">
    <name type="scientific">Planktothrix mougeotii LEGE 06226</name>
    <dbReference type="NCBI Taxonomy" id="1828728"/>
    <lineage>
        <taxon>Bacteria</taxon>
        <taxon>Bacillati</taxon>
        <taxon>Cyanobacteriota</taxon>
        <taxon>Cyanophyceae</taxon>
        <taxon>Oscillatoriophycideae</taxon>
        <taxon>Oscillatoriales</taxon>
        <taxon>Microcoleaceae</taxon>
        <taxon>Planktothrix</taxon>
    </lineage>
</organism>
<feature type="region of interest" description="Disordered" evidence="1">
    <location>
        <begin position="77"/>
        <end position="105"/>
    </location>
</feature>
<reference evidence="2 3" key="1">
    <citation type="submission" date="2020-10" db="EMBL/GenBank/DDBJ databases">
        <authorList>
            <person name="Castelo-Branco R."/>
            <person name="Eusebio N."/>
            <person name="Adriana R."/>
            <person name="Vieira A."/>
            <person name="Brugerolle De Fraissinette N."/>
            <person name="Rezende De Castro R."/>
            <person name="Schneider M.P."/>
            <person name="Vasconcelos V."/>
            <person name="Leao P.N."/>
        </authorList>
    </citation>
    <scope>NUCLEOTIDE SEQUENCE [LARGE SCALE GENOMIC DNA]</scope>
    <source>
        <strain evidence="2 3">LEGE 06226</strain>
    </source>
</reference>
<evidence type="ECO:0000313" key="3">
    <source>
        <dbReference type="Proteomes" id="UP000640725"/>
    </source>
</evidence>
<keyword evidence="3" id="KW-1185">Reference proteome</keyword>
<accession>A0ABR9UJP0</accession>
<sequence>MNEFQAHRIRENNSTNIVFNLFNTNPSFNNQPEIAITFNPDQQILSSLPQGRKAETTTTKASLLSTQFLPRGLETIVEPPTPVIPQPQPPVTPPIPTLPPSPSPT</sequence>